<proteinExistence type="predicted"/>
<evidence type="ECO:0000256" key="1">
    <source>
        <dbReference type="SAM" id="Phobius"/>
    </source>
</evidence>
<evidence type="ECO:0000313" key="2">
    <source>
        <dbReference type="EMBL" id="SVD85054.1"/>
    </source>
</evidence>
<dbReference type="EMBL" id="UINC01177420">
    <property type="protein sequence ID" value="SVD85054.1"/>
    <property type="molecule type" value="Genomic_DNA"/>
</dbReference>
<gene>
    <name evidence="2" type="ORF">METZ01_LOCUS437908</name>
</gene>
<feature type="transmembrane region" description="Helical" evidence="1">
    <location>
        <begin position="6"/>
        <end position="26"/>
    </location>
</feature>
<organism evidence="2">
    <name type="scientific">marine metagenome</name>
    <dbReference type="NCBI Taxonomy" id="408172"/>
    <lineage>
        <taxon>unclassified sequences</taxon>
        <taxon>metagenomes</taxon>
        <taxon>ecological metagenomes</taxon>
    </lineage>
</organism>
<accession>A0A382YPB2</accession>
<protein>
    <submittedName>
        <fullName evidence="2">Uncharacterized protein</fullName>
    </submittedName>
</protein>
<name>A0A382YPB2_9ZZZZ</name>
<feature type="non-terminal residue" evidence="2">
    <location>
        <position position="29"/>
    </location>
</feature>
<keyword evidence="1" id="KW-0472">Membrane</keyword>
<keyword evidence="1" id="KW-0812">Transmembrane</keyword>
<reference evidence="2" key="1">
    <citation type="submission" date="2018-05" db="EMBL/GenBank/DDBJ databases">
        <authorList>
            <person name="Lanie J.A."/>
            <person name="Ng W.-L."/>
            <person name="Kazmierczak K.M."/>
            <person name="Andrzejewski T.M."/>
            <person name="Davidsen T.M."/>
            <person name="Wayne K.J."/>
            <person name="Tettelin H."/>
            <person name="Glass J.I."/>
            <person name="Rusch D."/>
            <person name="Podicherti R."/>
            <person name="Tsui H.-C.T."/>
            <person name="Winkler M.E."/>
        </authorList>
    </citation>
    <scope>NUCLEOTIDE SEQUENCE</scope>
</reference>
<keyword evidence="1" id="KW-1133">Transmembrane helix</keyword>
<dbReference type="AlphaFoldDB" id="A0A382YPB2"/>
<sequence>MPHKTFFWFIAPSMIAMILLIAIPLANVT</sequence>